<sequence>MNTHSAQTPLDPIQHQRRFFERFANRTLLVHDGFPTGWFEELLKQPGGGGHFRIDTRIAPGSPPTPVEWVVHGFVLPLDLPKPLLMRIDRDCLYLRHLQKNGCCAHPSEILWMLDDIRERYHARLQVGRGTFEPAMGMPLTENSIETPYGAF</sequence>
<organism evidence="1 2">
    <name type="scientific">Thermithiobacillus plumbiphilus</name>
    <dbReference type="NCBI Taxonomy" id="1729899"/>
    <lineage>
        <taxon>Bacteria</taxon>
        <taxon>Pseudomonadati</taxon>
        <taxon>Pseudomonadota</taxon>
        <taxon>Acidithiobacillia</taxon>
        <taxon>Acidithiobacillales</taxon>
        <taxon>Thermithiobacillaceae</taxon>
        <taxon>Thermithiobacillus</taxon>
    </lineage>
</organism>
<gene>
    <name evidence="1" type="ORF">WOB96_09355</name>
</gene>
<proteinExistence type="predicted"/>
<keyword evidence="2" id="KW-1185">Reference proteome</keyword>
<name>A0ABU9DB74_9PROT</name>
<protein>
    <submittedName>
        <fullName evidence="1">Uncharacterized protein</fullName>
    </submittedName>
</protein>
<evidence type="ECO:0000313" key="1">
    <source>
        <dbReference type="EMBL" id="MEK8089973.1"/>
    </source>
</evidence>
<dbReference type="RefSeq" id="WP_341371031.1">
    <property type="nucleotide sequence ID" value="NZ_JBBPCO010000008.1"/>
</dbReference>
<evidence type="ECO:0000313" key="2">
    <source>
        <dbReference type="Proteomes" id="UP001446205"/>
    </source>
</evidence>
<dbReference type="EMBL" id="JBBPCO010000008">
    <property type="protein sequence ID" value="MEK8089973.1"/>
    <property type="molecule type" value="Genomic_DNA"/>
</dbReference>
<reference evidence="1 2" key="1">
    <citation type="submission" date="2024-04" db="EMBL/GenBank/DDBJ databases">
        <authorList>
            <person name="Abashina T."/>
            <person name="Shaikin A."/>
        </authorList>
    </citation>
    <scope>NUCLEOTIDE SEQUENCE [LARGE SCALE GENOMIC DNA]</scope>
    <source>
        <strain evidence="1 2">AAFK</strain>
    </source>
</reference>
<accession>A0ABU9DB74</accession>
<dbReference type="Proteomes" id="UP001446205">
    <property type="component" value="Unassembled WGS sequence"/>
</dbReference>
<comment type="caution">
    <text evidence="1">The sequence shown here is derived from an EMBL/GenBank/DDBJ whole genome shotgun (WGS) entry which is preliminary data.</text>
</comment>